<dbReference type="Pfam" id="PF13866">
    <property type="entry name" value="zf-SAP30"/>
    <property type="match status" value="1"/>
</dbReference>
<dbReference type="Gene3D" id="6.10.160.20">
    <property type="match status" value="1"/>
</dbReference>
<dbReference type="InterPro" id="IPR038291">
    <property type="entry name" value="SAP30_C_sf"/>
</dbReference>
<evidence type="ECO:0000259" key="12">
    <source>
        <dbReference type="Pfam" id="PF13866"/>
    </source>
</evidence>
<keyword evidence="4" id="KW-0479">Metal-binding</keyword>
<dbReference type="InterPro" id="IPR024145">
    <property type="entry name" value="His_deAcase_SAP30/SAP30L"/>
</dbReference>
<evidence type="ECO:0000256" key="10">
    <source>
        <dbReference type="ARBA" id="ARBA00023242"/>
    </source>
</evidence>
<evidence type="ECO:0000313" key="14">
    <source>
        <dbReference type="EMBL" id="MDE50678.1"/>
    </source>
</evidence>
<evidence type="ECO:0000256" key="8">
    <source>
        <dbReference type="ARBA" id="ARBA00023125"/>
    </source>
</evidence>
<dbReference type="AlphaFoldDB" id="A0A6G1SJV7"/>
<comment type="similarity">
    <text evidence="2">Belongs to the SAP30 family.</text>
</comment>
<keyword evidence="8" id="KW-0238">DNA-binding</keyword>
<keyword evidence="6" id="KW-0862">Zinc</keyword>
<protein>
    <submittedName>
        <fullName evidence="14">Histone deacetylase complex subunit SAP30L</fullName>
    </submittedName>
</protein>
<feature type="region of interest" description="Disordered" evidence="11">
    <location>
        <begin position="1"/>
        <end position="74"/>
    </location>
</feature>
<dbReference type="GO" id="GO:0003677">
    <property type="term" value="F:DNA binding"/>
    <property type="evidence" value="ECO:0007669"/>
    <property type="project" value="UniProtKB-KW"/>
</dbReference>
<keyword evidence="5" id="KW-0863">Zinc-finger</keyword>
<sequence>MKPPNSTPSPNLADHPLSMTIASATTPEMANSTTTMTSSLAPVSAPTAAQPAQQAQAPTTATITASPSSSNLKQIQSSMNASITTTVTPTSTSALTLQHQPNMNISTTATTNPTIIPTTTPTALIASQPTIITKPSQVAAPKQGIQTATSVPNITTTTINVITQEQQAPLALTTQSTYRRVQLPQDIHHHQPPISQAVPTSTHLAQIQSKLEPNQLQCGNSIITTSPITLATNSTTAGPTALVIIPQQSTGASMAPPKIGTMTAKTAHSSTIQMQAPVTTIVPSLATEPITAHQNTTINQTTMINRPPQTLSVVPMITTVSNPTQKHDTNKHTCCLFDNGIRCDRVAGNASFNARIQKVVGTKKLNFAQDQAARHSYICDHHKAIITVAKKSTTIARETKAAAARNYAANNNANVSLSSQHTNNLNDISMNQPPMQHQINLDMLSKQSRLTNNHTPTVMNNMPMRPGPQIAYGHYPHSNQIGPMDSMMAPTYDNTGGDNIPSGSGGVSVDLQQLQVTTLRRYKKHFRVQTRPGLNKMQLAESLKDHFRTLPIIEKEAITYFVYIVKCSRNKLDFNTKE</sequence>
<reference evidence="14" key="1">
    <citation type="submission" date="2018-10" db="EMBL/GenBank/DDBJ databases">
        <title>Transcriptome assembly of Aceria tosichella (Wheat curl mite) Type 2.</title>
        <authorList>
            <person name="Scully E.D."/>
            <person name="Geib S.M."/>
            <person name="Palmer N.A."/>
            <person name="Gupta A.K."/>
            <person name="Sarath G."/>
            <person name="Tatineni S."/>
        </authorList>
    </citation>
    <scope>NUCLEOTIDE SEQUENCE</scope>
    <source>
        <strain evidence="14">LincolnNE</strain>
    </source>
</reference>
<comment type="subcellular location">
    <subcellularLocation>
        <location evidence="1">Nucleus</location>
    </subcellularLocation>
</comment>
<evidence type="ECO:0000256" key="2">
    <source>
        <dbReference type="ARBA" id="ARBA00006283"/>
    </source>
</evidence>
<accession>A0A6G1SJV7</accession>
<evidence type="ECO:0000256" key="5">
    <source>
        <dbReference type="ARBA" id="ARBA00022771"/>
    </source>
</evidence>
<dbReference type="GO" id="GO:0006355">
    <property type="term" value="P:regulation of DNA-templated transcription"/>
    <property type="evidence" value="ECO:0007669"/>
    <property type="project" value="TreeGrafter"/>
</dbReference>
<dbReference type="Gene3D" id="3.40.1800.30">
    <property type="match status" value="1"/>
</dbReference>
<dbReference type="GO" id="GO:0003712">
    <property type="term" value="F:transcription coregulator activity"/>
    <property type="evidence" value="ECO:0007669"/>
    <property type="project" value="TreeGrafter"/>
</dbReference>
<organism evidence="14">
    <name type="scientific">Aceria tosichella</name>
    <name type="common">wheat curl mite</name>
    <dbReference type="NCBI Taxonomy" id="561515"/>
    <lineage>
        <taxon>Eukaryota</taxon>
        <taxon>Metazoa</taxon>
        <taxon>Ecdysozoa</taxon>
        <taxon>Arthropoda</taxon>
        <taxon>Chelicerata</taxon>
        <taxon>Arachnida</taxon>
        <taxon>Acari</taxon>
        <taxon>Acariformes</taxon>
        <taxon>Trombidiformes</taxon>
        <taxon>Prostigmata</taxon>
        <taxon>Eupodina</taxon>
        <taxon>Eriophyoidea</taxon>
        <taxon>Eriophyidae</taxon>
        <taxon>Eriophyinae</taxon>
        <taxon>Aceriini</taxon>
        <taxon>Aceria</taxon>
    </lineage>
</organism>
<feature type="domain" description="Histone deacetylase complex subunit SAP30 Sin3 binding" evidence="13">
    <location>
        <begin position="514"/>
        <end position="566"/>
    </location>
</feature>
<dbReference type="InterPro" id="IPR025717">
    <property type="entry name" value="SAP30_zn-finger"/>
</dbReference>
<dbReference type="GO" id="GO:0008270">
    <property type="term" value="F:zinc ion binding"/>
    <property type="evidence" value="ECO:0007669"/>
    <property type="project" value="UniProtKB-KW"/>
</dbReference>
<evidence type="ECO:0000256" key="7">
    <source>
        <dbReference type="ARBA" id="ARBA00023015"/>
    </source>
</evidence>
<keyword evidence="3" id="KW-0678">Repressor</keyword>
<evidence type="ECO:0000256" key="6">
    <source>
        <dbReference type="ARBA" id="ARBA00022833"/>
    </source>
</evidence>
<dbReference type="Pfam" id="PF13867">
    <property type="entry name" value="SAP30_Sin3_bdg"/>
    <property type="match status" value="1"/>
</dbReference>
<evidence type="ECO:0000256" key="4">
    <source>
        <dbReference type="ARBA" id="ARBA00022723"/>
    </source>
</evidence>
<keyword evidence="7" id="KW-0805">Transcription regulation</keyword>
<dbReference type="PANTHER" id="PTHR13286">
    <property type="entry name" value="SAP30"/>
    <property type="match status" value="1"/>
</dbReference>
<dbReference type="PANTHER" id="PTHR13286:SF6">
    <property type="entry name" value="HISTONE DEACETYLASE COMPLEX SUBUNIT SAP30L-RELATED"/>
    <property type="match status" value="1"/>
</dbReference>
<keyword evidence="10" id="KW-0539">Nucleus</keyword>
<gene>
    <name evidence="14" type="primary">Sap30l</name>
    <name evidence="14" type="ORF">g.1830</name>
</gene>
<evidence type="ECO:0000256" key="3">
    <source>
        <dbReference type="ARBA" id="ARBA00022491"/>
    </source>
</evidence>
<feature type="compositionally biased region" description="Polar residues" evidence="11">
    <location>
        <begin position="20"/>
        <end position="40"/>
    </location>
</feature>
<proteinExistence type="inferred from homology"/>
<evidence type="ECO:0000256" key="11">
    <source>
        <dbReference type="SAM" id="MobiDB-lite"/>
    </source>
</evidence>
<evidence type="ECO:0000259" key="13">
    <source>
        <dbReference type="Pfam" id="PF13867"/>
    </source>
</evidence>
<dbReference type="EMBL" id="GGYP01005907">
    <property type="protein sequence ID" value="MDE50678.1"/>
    <property type="molecule type" value="Transcribed_RNA"/>
</dbReference>
<name>A0A6G1SJV7_9ACAR</name>
<evidence type="ECO:0000256" key="1">
    <source>
        <dbReference type="ARBA" id="ARBA00004123"/>
    </source>
</evidence>
<keyword evidence="9" id="KW-0804">Transcription</keyword>
<dbReference type="GO" id="GO:0000118">
    <property type="term" value="C:histone deacetylase complex"/>
    <property type="evidence" value="ECO:0007669"/>
    <property type="project" value="TreeGrafter"/>
</dbReference>
<dbReference type="InterPro" id="IPR025718">
    <property type="entry name" value="SAP30_Sin3-bd"/>
</dbReference>
<feature type="compositionally biased region" description="Low complexity" evidence="11">
    <location>
        <begin position="41"/>
        <end position="70"/>
    </location>
</feature>
<evidence type="ECO:0000256" key="9">
    <source>
        <dbReference type="ARBA" id="ARBA00023163"/>
    </source>
</evidence>
<feature type="domain" description="Histone deacetylase complex subunit SAP30 zinc-finger" evidence="12">
    <location>
        <begin position="331"/>
        <end position="390"/>
    </location>
</feature>